<dbReference type="GO" id="GO:0030313">
    <property type="term" value="C:cell envelope"/>
    <property type="evidence" value="ECO:0007669"/>
    <property type="project" value="UniProtKB-SubCell"/>
</dbReference>
<gene>
    <name evidence="5" type="ORF">GLW05_10050</name>
</gene>
<proteinExistence type="predicted"/>
<accession>A0A6I5A3D5</accession>
<dbReference type="Proteomes" id="UP000468638">
    <property type="component" value="Unassembled WGS sequence"/>
</dbReference>
<name>A0A6I5A3D5_9BACI</name>
<dbReference type="Gene3D" id="2.40.30.170">
    <property type="match status" value="1"/>
</dbReference>
<feature type="coiled-coil region" evidence="3">
    <location>
        <begin position="155"/>
        <end position="182"/>
    </location>
</feature>
<comment type="caution">
    <text evidence="5">The sequence shown here is derived from an EMBL/GenBank/DDBJ whole genome shotgun (WGS) entry which is preliminary data.</text>
</comment>
<evidence type="ECO:0000256" key="3">
    <source>
        <dbReference type="SAM" id="Coils"/>
    </source>
</evidence>
<dbReference type="PANTHER" id="PTHR32347">
    <property type="entry name" value="EFFLUX SYSTEM COMPONENT YKNX-RELATED"/>
    <property type="match status" value="1"/>
</dbReference>
<dbReference type="RefSeq" id="WP_160909614.1">
    <property type="nucleotide sequence ID" value="NZ_WMEQ01000006.1"/>
</dbReference>
<evidence type="ECO:0000256" key="4">
    <source>
        <dbReference type="SAM" id="MobiDB-lite"/>
    </source>
</evidence>
<evidence type="ECO:0000313" key="6">
    <source>
        <dbReference type="Proteomes" id="UP000468638"/>
    </source>
</evidence>
<sequence length="436" mass="49736">MKKKTKVRLTLFGSLLFVAVNIFLVWLDEKELTRLSYIEEWEQTFEEDLYNEIENEGTFQSSTVEYSYFDKQAGSFKQFLVEEGDQVDVGDDLYEYVVRDYQADKQQLESEQDKLEGEIDVLEDYVDAVEDSDIPEPEEDEQPYVDAELSKAQREAKANMMLEKKEAQLEVIEDQLDTLSDNGQVIQVGSQYEGTITNISESLDNPAITIKQDELVVAGKVHEGERNAIEEGMKVRGNVLNQNQTWEGALESVASYSEYEKDDTSYYNYTIELNEQPEGALQGYHTTVSFITGEAQNAITAEIGWIQERLEEVKPEEPAEQTDTEAKDNSTDESETPDQTSEEEDSPAFKRQRFMWVMTSDGTTLTKPIETGLVMGDLVQVTDGVELGQWIADENESQFFEGGTFLTPINRDHLTLETIKAQENWWSSMKMGILVR</sequence>
<evidence type="ECO:0000256" key="2">
    <source>
        <dbReference type="ARBA" id="ARBA00023054"/>
    </source>
</evidence>
<dbReference type="OrthoDB" id="2446145at2"/>
<dbReference type="InterPro" id="IPR050465">
    <property type="entry name" value="UPF0194_transport"/>
</dbReference>
<feature type="coiled-coil region" evidence="3">
    <location>
        <begin position="98"/>
        <end position="125"/>
    </location>
</feature>
<feature type="compositionally biased region" description="Acidic residues" evidence="4">
    <location>
        <begin position="331"/>
        <end position="346"/>
    </location>
</feature>
<dbReference type="PANTHER" id="PTHR32347:SF14">
    <property type="entry name" value="EFFLUX SYSTEM COMPONENT YKNX-RELATED"/>
    <property type="match status" value="1"/>
</dbReference>
<reference evidence="5 6" key="1">
    <citation type="submission" date="2019-11" db="EMBL/GenBank/DDBJ databases">
        <title>Genome sequences of 17 halophilic strains isolated from different environments.</title>
        <authorList>
            <person name="Furrow R.E."/>
        </authorList>
    </citation>
    <scope>NUCLEOTIDE SEQUENCE [LARGE SCALE GENOMIC DNA]</scope>
    <source>
        <strain evidence="5 6">22514_16_FS</strain>
    </source>
</reference>
<feature type="region of interest" description="Disordered" evidence="4">
    <location>
        <begin position="312"/>
        <end position="351"/>
    </location>
</feature>
<dbReference type="AlphaFoldDB" id="A0A6I5A3D5"/>
<evidence type="ECO:0000256" key="1">
    <source>
        <dbReference type="ARBA" id="ARBA00004196"/>
    </source>
</evidence>
<dbReference type="EMBL" id="WMEQ01000006">
    <property type="protein sequence ID" value="MYL33941.1"/>
    <property type="molecule type" value="Genomic_DNA"/>
</dbReference>
<keyword evidence="2 3" id="KW-0175">Coiled coil</keyword>
<organism evidence="5 6">
    <name type="scientific">Pontibacillus yanchengensis</name>
    <dbReference type="NCBI Taxonomy" id="462910"/>
    <lineage>
        <taxon>Bacteria</taxon>
        <taxon>Bacillati</taxon>
        <taxon>Bacillota</taxon>
        <taxon>Bacilli</taxon>
        <taxon>Bacillales</taxon>
        <taxon>Bacillaceae</taxon>
        <taxon>Pontibacillus</taxon>
    </lineage>
</organism>
<comment type="subcellular location">
    <subcellularLocation>
        <location evidence="1">Cell envelope</location>
    </subcellularLocation>
</comment>
<evidence type="ECO:0000313" key="5">
    <source>
        <dbReference type="EMBL" id="MYL33941.1"/>
    </source>
</evidence>
<protein>
    <submittedName>
        <fullName evidence="5">Uncharacterized protein</fullName>
    </submittedName>
</protein>